<reference evidence="3" key="1">
    <citation type="submission" date="2023-03" db="EMBL/GenBank/DDBJ databases">
        <title>Massive genome expansion in bonnet fungi (Mycena s.s.) driven by repeated elements and novel gene families across ecological guilds.</title>
        <authorList>
            <consortium name="Lawrence Berkeley National Laboratory"/>
            <person name="Harder C.B."/>
            <person name="Miyauchi S."/>
            <person name="Viragh M."/>
            <person name="Kuo A."/>
            <person name="Thoen E."/>
            <person name="Andreopoulos B."/>
            <person name="Lu D."/>
            <person name="Skrede I."/>
            <person name="Drula E."/>
            <person name="Henrissat B."/>
            <person name="Morin E."/>
            <person name="Kohler A."/>
            <person name="Barry K."/>
            <person name="LaButti K."/>
            <person name="Morin E."/>
            <person name="Salamov A."/>
            <person name="Lipzen A."/>
            <person name="Mereny Z."/>
            <person name="Hegedus B."/>
            <person name="Baldrian P."/>
            <person name="Stursova M."/>
            <person name="Weitz H."/>
            <person name="Taylor A."/>
            <person name="Grigoriev I.V."/>
            <person name="Nagy L.G."/>
            <person name="Martin F."/>
            <person name="Kauserud H."/>
        </authorList>
    </citation>
    <scope>NUCLEOTIDE SEQUENCE</scope>
    <source>
        <strain evidence="3">CBHHK173m</strain>
    </source>
</reference>
<evidence type="ECO:0000313" key="4">
    <source>
        <dbReference type="Proteomes" id="UP001222325"/>
    </source>
</evidence>
<keyword evidence="4" id="KW-1185">Reference proteome</keyword>
<gene>
    <name evidence="3" type="ORF">B0H15DRAFT_989160</name>
</gene>
<evidence type="ECO:0000256" key="2">
    <source>
        <dbReference type="SAM" id="MobiDB-lite"/>
    </source>
</evidence>
<feature type="coiled-coil region" evidence="1">
    <location>
        <begin position="104"/>
        <end position="131"/>
    </location>
</feature>
<evidence type="ECO:0000256" key="1">
    <source>
        <dbReference type="SAM" id="Coils"/>
    </source>
</evidence>
<protein>
    <submittedName>
        <fullName evidence="3">Uncharacterized protein</fullName>
    </submittedName>
</protein>
<keyword evidence="1" id="KW-0175">Coiled coil</keyword>
<sequence length="473" mass="52975">MQSFLNAGELEQFDYSQMSFPNEPQVSTQVNFSGHTSFAGQPQSPEEQSMYRGTFQLPASHQHNLAGMQNSVQGHHLLMDRHGVLNEPVLMRTDNYPTMMGPVLTEMQNTIAALQAQVKAATASAETAKATASLVQEAQVTATTANRKIQLKSDGRKNRVQVLIQNKARWALGIGGRNVDGTANDRLPHALQPGEEAELLEDEKTKKAHPNWATGVSDPNNLQFCIRIKNLVMEHVNTDNKSDSPILGNPTEQQVLVHVKTYYKTLRRNYLTQTTERGRARDLLKRKQSTHRSRKHEKADDHCSAVQKFEEKHGGAENTVGDYDLILTDDMSSERSDNGNAPKDVFDAHRKASGAGEHGWEVRTKSWRSPWTIRRQTLEDSRALGASGSLTGKHRVPRFKCLPQNVNDSAPSLVRKKVLYKSMVSKTWMEKTGTTYEQMGAVPDPPHFTIFKLQLDIDGLHKTEKEYLADDEA</sequence>
<feature type="compositionally biased region" description="Basic residues" evidence="2">
    <location>
        <begin position="286"/>
        <end position="296"/>
    </location>
</feature>
<comment type="caution">
    <text evidence="3">The sequence shown here is derived from an EMBL/GenBank/DDBJ whole genome shotgun (WGS) entry which is preliminary data.</text>
</comment>
<dbReference type="AlphaFoldDB" id="A0AAD6XKC4"/>
<accession>A0AAD6XKC4</accession>
<evidence type="ECO:0000313" key="3">
    <source>
        <dbReference type="EMBL" id="KAJ7084522.1"/>
    </source>
</evidence>
<organism evidence="3 4">
    <name type="scientific">Mycena belliarum</name>
    <dbReference type="NCBI Taxonomy" id="1033014"/>
    <lineage>
        <taxon>Eukaryota</taxon>
        <taxon>Fungi</taxon>
        <taxon>Dikarya</taxon>
        <taxon>Basidiomycota</taxon>
        <taxon>Agaricomycotina</taxon>
        <taxon>Agaricomycetes</taxon>
        <taxon>Agaricomycetidae</taxon>
        <taxon>Agaricales</taxon>
        <taxon>Marasmiineae</taxon>
        <taxon>Mycenaceae</taxon>
        <taxon>Mycena</taxon>
    </lineage>
</organism>
<dbReference type="Proteomes" id="UP001222325">
    <property type="component" value="Unassembled WGS sequence"/>
</dbReference>
<proteinExistence type="predicted"/>
<feature type="region of interest" description="Disordered" evidence="2">
    <location>
        <begin position="277"/>
        <end position="305"/>
    </location>
</feature>
<dbReference type="EMBL" id="JARJCN010000037">
    <property type="protein sequence ID" value="KAJ7084522.1"/>
    <property type="molecule type" value="Genomic_DNA"/>
</dbReference>
<name>A0AAD6XKC4_9AGAR</name>